<evidence type="ECO:0000256" key="2">
    <source>
        <dbReference type="ARBA" id="ARBA00013111"/>
    </source>
</evidence>
<evidence type="ECO:0000256" key="3">
    <source>
        <dbReference type="ARBA" id="ARBA00022487"/>
    </source>
</evidence>
<evidence type="ECO:0000256" key="5">
    <source>
        <dbReference type="ARBA" id="ARBA00049203"/>
    </source>
</evidence>
<dbReference type="GO" id="GO:0051723">
    <property type="term" value="F:protein methylesterase activity"/>
    <property type="evidence" value="ECO:0007669"/>
    <property type="project" value="UniProtKB-EC"/>
</dbReference>
<comment type="similarity">
    <text evidence="1">Belongs to the AB hydrolase superfamily.</text>
</comment>
<dbReference type="InterPro" id="IPR016812">
    <property type="entry name" value="PPase_methylesterase_euk"/>
</dbReference>
<dbReference type="Gene3D" id="3.40.50.1820">
    <property type="entry name" value="alpha/beta hydrolase"/>
    <property type="match status" value="1"/>
</dbReference>
<keyword evidence="8" id="KW-1185">Reference proteome</keyword>
<keyword evidence="3" id="KW-0719">Serine esterase</keyword>
<comment type="catalytic activity">
    <reaction evidence="5">
        <text>[phosphatase 2A protein]-C-terminal L-leucine methyl ester + H2O = [phosphatase 2A protein]-C-terminal L-leucine + methanol + H(+)</text>
        <dbReference type="Rhea" id="RHEA:48548"/>
        <dbReference type="Rhea" id="RHEA-COMP:12134"/>
        <dbReference type="Rhea" id="RHEA-COMP:12135"/>
        <dbReference type="ChEBI" id="CHEBI:15377"/>
        <dbReference type="ChEBI" id="CHEBI:15378"/>
        <dbReference type="ChEBI" id="CHEBI:17790"/>
        <dbReference type="ChEBI" id="CHEBI:90516"/>
        <dbReference type="ChEBI" id="CHEBI:90517"/>
        <dbReference type="EC" id="3.1.1.89"/>
    </reaction>
</comment>
<dbReference type="Proteomes" id="UP000265618">
    <property type="component" value="Unassembled WGS sequence"/>
</dbReference>
<dbReference type="EC" id="3.1.1.89" evidence="2"/>
<accession>A0A9K3D367</accession>
<feature type="domain" description="AB hydrolase-1" evidence="6">
    <location>
        <begin position="1"/>
        <end position="131"/>
    </location>
</feature>
<gene>
    <name evidence="7" type="ORF">KIPB_008686</name>
</gene>
<comment type="caution">
    <text evidence="7">The sequence shown here is derived from an EMBL/GenBank/DDBJ whole genome shotgun (WGS) entry which is preliminary data.</text>
</comment>
<dbReference type="InterPro" id="IPR029058">
    <property type="entry name" value="AB_hydrolase_fold"/>
</dbReference>
<sequence>MIHGAGGCALSFGPLAAIMRHEVRCLSYDLRGHGGSVIEGQTGTPSMSLDELVSDAEALLTHLYPYKGEDATGVGITLIGHSLGGSIAAHMAGRFSATSTTRGWSVKACILVDITEQEAVNALPAMASIAKREPKAFMSMAKAVQWAHRLDDDVTMAHMAGKIQIAVIPGSGHYIMLDATERMASEVIGFMRRNHLTASLHNVPFDFAHPTEGERAPGFDVIHGRVPAEFSK</sequence>
<evidence type="ECO:0000256" key="1">
    <source>
        <dbReference type="ARBA" id="ARBA00008645"/>
    </source>
</evidence>
<evidence type="ECO:0000256" key="4">
    <source>
        <dbReference type="ARBA" id="ARBA00022801"/>
    </source>
</evidence>
<dbReference type="InterPro" id="IPR000073">
    <property type="entry name" value="AB_hydrolase_1"/>
</dbReference>
<dbReference type="OrthoDB" id="194865at2759"/>
<dbReference type="AlphaFoldDB" id="A0A9K3D367"/>
<proteinExistence type="inferred from homology"/>
<dbReference type="EMBL" id="BDIP01002750">
    <property type="protein sequence ID" value="GIQ86770.1"/>
    <property type="molecule type" value="Genomic_DNA"/>
</dbReference>
<evidence type="ECO:0000259" key="6">
    <source>
        <dbReference type="Pfam" id="PF12697"/>
    </source>
</evidence>
<keyword evidence="4" id="KW-0378">Hydrolase</keyword>
<dbReference type="PANTHER" id="PTHR14189:SF0">
    <property type="entry name" value="PROTEIN PHOSPHATASE METHYLESTERASE 1"/>
    <property type="match status" value="1"/>
</dbReference>
<evidence type="ECO:0000313" key="7">
    <source>
        <dbReference type="EMBL" id="GIQ86770.1"/>
    </source>
</evidence>
<reference evidence="7 8" key="1">
    <citation type="journal article" date="2018" name="PLoS ONE">
        <title>The draft genome of Kipferlia bialata reveals reductive genome evolution in fornicate parasites.</title>
        <authorList>
            <person name="Tanifuji G."/>
            <person name="Takabayashi S."/>
            <person name="Kume K."/>
            <person name="Takagi M."/>
            <person name="Nakayama T."/>
            <person name="Kamikawa R."/>
            <person name="Inagaki Y."/>
            <person name="Hashimoto T."/>
        </authorList>
    </citation>
    <scope>NUCLEOTIDE SEQUENCE [LARGE SCALE GENOMIC DNA]</scope>
    <source>
        <strain evidence="7">NY0173</strain>
    </source>
</reference>
<evidence type="ECO:0000313" key="8">
    <source>
        <dbReference type="Proteomes" id="UP000265618"/>
    </source>
</evidence>
<dbReference type="Pfam" id="PF12697">
    <property type="entry name" value="Abhydrolase_6"/>
    <property type="match status" value="1"/>
</dbReference>
<protein>
    <recommendedName>
        <fullName evidence="2">protein phosphatase methylesterase-1</fullName>
        <ecNumber evidence="2">3.1.1.89</ecNumber>
    </recommendedName>
</protein>
<organism evidence="7 8">
    <name type="scientific">Kipferlia bialata</name>
    <dbReference type="NCBI Taxonomy" id="797122"/>
    <lineage>
        <taxon>Eukaryota</taxon>
        <taxon>Metamonada</taxon>
        <taxon>Carpediemonas-like organisms</taxon>
        <taxon>Kipferlia</taxon>
    </lineage>
</organism>
<dbReference type="SUPFAM" id="SSF53474">
    <property type="entry name" value="alpha/beta-Hydrolases"/>
    <property type="match status" value="1"/>
</dbReference>
<name>A0A9K3D367_9EUKA</name>
<dbReference type="PANTHER" id="PTHR14189">
    <property type="entry name" value="PROTEIN PHOSPHATASE METHYLESTERASE-1 RELATED"/>
    <property type="match status" value="1"/>
</dbReference>